<keyword evidence="3" id="KW-1185">Reference proteome</keyword>
<dbReference type="Proteomes" id="UP000007509">
    <property type="component" value="Unassembled WGS sequence"/>
</dbReference>
<accession>J3CM33</accession>
<evidence type="ECO:0008006" key="4">
    <source>
        <dbReference type="Google" id="ProtNLM"/>
    </source>
</evidence>
<gene>
    <name evidence="2" type="ORF">PMI13_01138</name>
</gene>
<dbReference type="RefSeq" id="WP_007841498.1">
    <property type="nucleotide sequence ID" value="NZ_AKJY01000014.1"/>
</dbReference>
<organism evidence="2 3">
    <name type="scientific">Chryseobacterium populi</name>
    <dbReference type="NCBI Taxonomy" id="1144316"/>
    <lineage>
        <taxon>Bacteria</taxon>
        <taxon>Pseudomonadati</taxon>
        <taxon>Bacteroidota</taxon>
        <taxon>Flavobacteriia</taxon>
        <taxon>Flavobacteriales</taxon>
        <taxon>Weeksellaceae</taxon>
        <taxon>Chryseobacterium group</taxon>
        <taxon>Chryseobacterium</taxon>
    </lineage>
</organism>
<comment type="caution">
    <text evidence="2">The sequence shown here is derived from an EMBL/GenBank/DDBJ whole genome shotgun (WGS) entry which is preliminary data.</text>
</comment>
<proteinExistence type="predicted"/>
<reference evidence="2 3" key="1">
    <citation type="journal article" date="2012" name="J. Bacteriol.">
        <title>Twenty-one genome sequences from Pseudomonas species and 19 genome sequences from diverse bacteria isolated from the rhizosphere and endosphere of Populus deltoides.</title>
        <authorList>
            <person name="Brown S.D."/>
            <person name="Utturkar S.M."/>
            <person name="Klingeman D.M."/>
            <person name="Johnson C.M."/>
            <person name="Martin S.L."/>
            <person name="Land M.L."/>
            <person name="Lu T.Y."/>
            <person name="Schadt C.W."/>
            <person name="Doktycz M.J."/>
            <person name="Pelletier D.A."/>
        </authorList>
    </citation>
    <scope>NUCLEOTIDE SEQUENCE [LARGE SCALE GENOMIC DNA]</scope>
    <source>
        <strain evidence="2 3">CF314</strain>
    </source>
</reference>
<dbReference type="OrthoDB" id="9814627at2"/>
<feature type="chain" id="PRO_5003763137" description="YD repeat-containing protein" evidence="1">
    <location>
        <begin position="21"/>
        <end position="1040"/>
    </location>
</feature>
<evidence type="ECO:0000313" key="2">
    <source>
        <dbReference type="EMBL" id="EJL74399.1"/>
    </source>
</evidence>
<dbReference type="EMBL" id="AKJY01000014">
    <property type="protein sequence ID" value="EJL74399.1"/>
    <property type="molecule type" value="Genomic_DNA"/>
</dbReference>
<feature type="signal peptide" evidence="1">
    <location>
        <begin position="1"/>
        <end position="20"/>
    </location>
</feature>
<dbReference type="AlphaFoldDB" id="J3CM33"/>
<protein>
    <recommendedName>
        <fullName evidence="4">YD repeat-containing protein</fullName>
    </recommendedName>
</protein>
<dbReference type="PATRIC" id="fig|1144316.3.peg.1140"/>
<evidence type="ECO:0000256" key="1">
    <source>
        <dbReference type="SAM" id="SignalP"/>
    </source>
</evidence>
<evidence type="ECO:0000313" key="3">
    <source>
        <dbReference type="Proteomes" id="UP000007509"/>
    </source>
</evidence>
<name>J3CM33_9FLAO</name>
<keyword evidence="1" id="KW-0732">Signal</keyword>
<sequence length="1040" mass="116354">MKRYSLPVLMAVLAMGTLKSQNGIGQSNGSTSNMGQYTFQQLSSLKSPQTSDFAKYGNIPVNQFVGEPNFGIPLFNIKSSQLGDDISVSLGYNFSGFIPNKRPDMLGLNWFLNAGGVITREVRQIPDDHEGMPETNNGLWGINKDGLLVGLRSKSGCPPLYSTVGIFSMASNTGYFNSLDLDYRMKGCDLYSDYDGDADIFTFNFDGVNGKFVIGNDGQPKIIGEGVKGFKIDVTGVANQPITNGCKPQNSEIKITDNKGNEYYFGGESRNLEYTVPITGGVNVDEVRAGVSVISAWYLRKIIYSNTETVNFNYRDDSLLTDRFCHGTPGTVTDWHGINNANVEERKKFVIYNRTYNQDVSCVSTMGNNNEFACGGNDRVFSLTKKAILQDITTANYSIKFSYSLQPYIFNYESYWPSFFQMFKNVKLDSISLYTSGDKLINSFAMDYELKGGTTAIDSYPRMFLKSVTEQGKNPYLFTYNIGTENLPKGTSKQIDHWGYYNGRTANESMVYPVPTEATDSNGDYYFTNDTRDPDFTYSSKGILKSVTYPTKGTTDFEFEAPTYTYKILRKKVNGYMPLAYNVGGTAGGVRIKKIIDKTDGNIATEKQYTYQDGVLMQWPRYSMILNNNQQSFIYFRSSSMNMNILESSIINYGQVTENVTGSGSTITQFSNYLTHPDRNDTNTIVNSANPLSGSTDYQLALNCIGLYYNDMSQERGKVLAELAYDNLGKILRKTSYTYRQDNERFNDYTSVVHTSGPAAQANKIYSYPHNLLKKETTDYSYGTGQAQETTTKEDYSYSFSPDFQLTGTDTTFPDGTITRDVRSYAAQENNTLLLSKNMLAQPFENKVLKLQNASDPAGKVVAYSKDVYPTTTPTGSPILPESTRLYDAQAIASYTDVTYDKYDSKGNILQYTTKDGQTTGIVWGYNGTLPIAKIEGKDTAYFMTMFDTDITALRNASNNDVDETTENQFLDLLRTFQSRQFTLDVQITTYTHDPLVGITSITPPSGVRELYKYDTQGRLQKIVDVNGKTLKEFGYNYAQ</sequence>